<keyword evidence="3" id="KW-1185">Reference proteome</keyword>
<evidence type="ECO:0000313" key="3">
    <source>
        <dbReference type="Proteomes" id="UP001341281"/>
    </source>
</evidence>
<proteinExistence type="predicted"/>
<organism evidence="2 3">
    <name type="scientific">Paspalum notatum var. saurae</name>
    <dbReference type="NCBI Taxonomy" id="547442"/>
    <lineage>
        <taxon>Eukaryota</taxon>
        <taxon>Viridiplantae</taxon>
        <taxon>Streptophyta</taxon>
        <taxon>Embryophyta</taxon>
        <taxon>Tracheophyta</taxon>
        <taxon>Spermatophyta</taxon>
        <taxon>Magnoliopsida</taxon>
        <taxon>Liliopsida</taxon>
        <taxon>Poales</taxon>
        <taxon>Poaceae</taxon>
        <taxon>PACMAD clade</taxon>
        <taxon>Panicoideae</taxon>
        <taxon>Andropogonodae</taxon>
        <taxon>Paspaleae</taxon>
        <taxon>Paspalinae</taxon>
        <taxon>Paspalum</taxon>
    </lineage>
</organism>
<sequence length="198" mass="21190">METAGQDGPLPVGPQGHASGNGGEGRRGRSGRRRRAQAERLRAGARRPRSHAERLPADAQPQMAASGGGERGAGRSRPQRQEVVGTLLVLNILTYTSQAPGGRRSRRSSFAVPAAFDSSPAIRSAPVPSHIVPIQSPATPFDAAPIHSRDRICANTLHLPTPFHITRLTEGNTLLPRSAVALICPADHMRSRQQRHVL</sequence>
<dbReference type="Proteomes" id="UP001341281">
    <property type="component" value="Chromosome 01"/>
</dbReference>
<dbReference type="EMBL" id="CP144745">
    <property type="protein sequence ID" value="WVZ54130.1"/>
    <property type="molecule type" value="Genomic_DNA"/>
</dbReference>
<evidence type="ECO:0000256" key="1">
    <source>
        <dbReference type="SAM" id="MobiDB-lite"/>
    </source>
</evidence>
<evidence type="ECO:0000313" key="2">
    <source>
        <dbReference type="EMBL" id="WVZ54130.1"/>
    </source>
</evidence>
<accession>A0AAQ3PP45</accession>
<gene>
    <name evidence="2" type="ORF">U9M48_004982</name>
</gene>
<protein>
    <submittedName>
        <fullName evidence="2">Uncharacterized protein</fullName>
    </submittedName>
</protein>
<feature type="region of interest" description="Disordered" evidence="1">
    <location>
        <begin position="1"/>
        <end position="80"/>
    </location>
</feature>
<name>A0AAQ3PP45_PASNO</name>
<dbReference type="AlphaFoldDB" id="A0AAQ3PP45"/>
<reference evidence="2 3" key="1">
    <citation type="submission" date="2024-02" db="EMBL/GenBank/DDBJ databases">
        <title>High-quality chromosome-scale genome assembly of Pensacola bahiagrass (Paspalum notatum Flugge var. saurae).</title>
        <authorList>
            <person name="Vega J.M."/>
            <person name="Podio M."/>
            <person name="Orjuela J."/>
            <person name="Siena L.A."/>
            <person name="Pessino S.C."/>
            <person name="Combes M.C."/>
            <person name="Mariac C."/>
            <person name="Albertini E."/>
            <person name="Pupilli F."/>
            <person name="Ortiz J.P.A."/>
            <person name="Leblanc O."/>
        </authorList>
    </citation>
    <scope>NUCLEOTIDE SEQUENCE [LARGE SCALE GENOMIC DNA]</scope>
    <source>
        <strain evidence="2">R1</strain>
        <tissue evidence="2">Leaf</tissue>
    </source>
</reference>